<evidence type="ECO:0000259" key="1">
    <source>
        <dbReference type="SMART" id="SM00382"/>
    </source>
</evidence>
<dbReference type="InterPro" id="IPR003593">
    <property type="entry name" value="AAA+_ATPase"/>
</dbReference>
<dbReference type="RefSeq" id="WP_109236265.1">
    <property type="nucleotide sequence ID" value="NZ_BMXZ01000002.1"/>
</dbReference>
<reference evidence="2 3" key="1">
    <citation type="journal article" date="2018" name="Genome Announc.">
        <title>Ignatzschineria cameli sp. nov., isolated from necrotic foot tissue of dromedaries (Camelus dromedarius) and associated maggots (Wohlfahrtia species) in Dubai.</title>
        <authorList>
            <person name="Tsang C.C."/>
            <person name="Tang J.Y."/>
            <person name="Fong J.Y."/>
            <person name="Kinne J."/>
            <person name="Lee H.H."/>
            <person name="Joseph M."/>
            <person name="Jose S."/>
            <person name="Schuster R.K."/>
            <person name="Tang Y."/>
            <person name="Sivakumar S."/>
            <person name="Chen J.H."/>
            <person name="Teng J.L."/>
            <person name="Lau S.K."/>
            <person name="Wernery U."/>
            <person name="Woo P.C."/>
        </authorList>
    </citation>
    <scope>NUCLEOTIDE SEQUENCE [LARGE SCALE GENOMIC DNA]</scope>
    <source>
        <strain evidence="2 3">KCTC 22643</strain>
    </source>
</reference>
<dbReference type="SMART" id="SM00382">
    <property type="entry name" value="AAA"/>
    <property type="match status" value="1"/>
</dbReference>
<evidence type="ECO:0000313" key="2">
    <source>
        <dbReference type="EMBL" id="PWD83050.1"/>
    </source>
</evidence>
<comment type="caution">
    <text evidence="2">The sequence shown here is derived from an EMBL/GenBank/DDBJ whole genome shotgun (WGS) entry which is preliminary data.</text>
</comment>
<gene>
    <name evidence="2" type="ORF">DC082_06390</name>
</gene>
<sequence>MKEKTHIKSIEILDLFNDVSINWEIPQKQDTTILVGDNGVGKTTILQLIRDMMTGTDFISRSLYSSVKISTNRDIYESISLDANFFEIKEFQKILDQYSSKISKGNKAQFEKGAEEALKKMLLPKFFDAVKEAYGAHLVKLDVNLKDISKVDTFEREFLKHEPRMSITSISTVDLLANLSREFKDSTGVKTNYFDEEVRRSFELFIGSQKNKESISGLERVFNNFFEDISKKVVITDSTIKFYNKKGKQLTLQDLSAGERQITYILINVALAAAQKHDLILMDEPEISLHLNWQSKLLEEIRKINNYSQIIVATHSPALVMKGWRDSYVDIREISSNND</sequence>
<feature type="domain" description="AAA+ ATPase" evidence="1">
    <location>
        <begin position="28"/>
        <end position="335"/>
    </location>
</feature>
<dbReference type="InterPro" id="IPR027417">
    <property type="entry name" value="P-loop_NTPase"/>
</dbReference>
<keyword evidence="3" id="KW-1185">Reference proteome</keyword>
<dbReference type="GO" id="GO:0016887">
    <property type="term" value="F:ATP hydrolysis activity"/>
    <property type="evidence" value="ECO:0007669"/>
    <property type="project" value="InterPro"/>
</dbReference>
<proteinExistence type="predicted"/>
<dbReference type="Gene3D" id="3.40.50.300">
    <property type="entry name" value="P-loop containing nucleotide triphosphate hydrolases"/>
    <property type="match status" value="1"/>
</dbReference>
<evidence type="ECO:0000313" key="3">
    <source>
        <dbReference type="Proteomes" id="UP000244948"/>
    </source>
</evidence>
<dbReference type="PANTHER" id="PTHR43581">
    <property type="entry name" value="ATP/GTP PHOSPHATASE"/>
    <property type="match status" value="1"/>
</dbReference>
<dbReference type="CDD" id="cd00267">
    <property type="entry name" value="ABC_ATPase"/>
    <property type="match status" value="1"/>
</dbReference>
<dbReference type="Pfam" id="PF13304">
    <property type="entry name" value="AAA_21"/>
    <property type="match status" value="1"/>
</dbReference>
<protein>
    <recommendedName>
        <fullName evidence="1">AAA+ ATPase domain-containing protein</fullName>
    </recommendedName>
</protein>
<dbReference type="InterPro" id="IPR003959">
    <property type="entry name" value="ATPase_AAA_core"/>
</dbReference>
<dbReference type="Proteomes" id="UP000244948">
    <property type="component" value="Unassembled WGS sequence"/>
</dbReference>
<dbReference type="AlphaFoldDB" id="A0A2U2AJT4"/>
<accession>A0A2U2AJT4</accession>
<dbReference type="EMBL" id="QEWR01000003">
    <property type="protein sequence ID" value="PWD83050.1"/>
    <property type="molecule type" value="Genomic_DNA"/>
</dbReference>
<organism evidence="2 3">
    <name type="scientific">Ignatzschineria indica</name>
    <dbReference type="NCBI Taxonomy" id="472583"/>
    <lineage>
        <taxon>Bacteria</taxon>
        <taxon>Pseudomonadati</taxon>
        <taxon>Pseudomonadota</taxon>
        <taxon>Gammaproteobacteria</taxon>
        <taxon>Cardiobacteriales</taxon>
        <taxon>Ignatzschineriaceae</taxon>
        <taxon>Ignatzschineria</taxon>
    </lineage>
</organism>
<name>A0A2U2AJT4_9GAMM</name>
<dbReference type="PANTHER" id="PTHR43581:SF2">
    <property type="entry name" value="EXCINUCLEASE ATPASE SUBUNIT"/>
    <property type="match status" value="1"/>
</dbReference>
<dbReference type="InterPro" id="IPR051396">
    <property type="entry name" value="Bact_Antivir_Def_Nuclease"/>
</dbReference>
<dbReference type="GO" id="GO:0005524">
    <property type="term" value="F:ATP binding"/>
    <property type="evidence" value="ECO:0007669"/>
    <property type="project" value="InterPro"/>
</dbReference>
<dbReference type="SUPFAM" id="SSF52540">
    <property type="entry name" value="P-loop containing nucleoside triphosphate hydrolases"/>
    <property type="match status" value="1"/>
</dbReference>